<comment type="subcellular location">
    <subcellularLocation>
        <location evidence="1">Golgi apparatus membrane</location>
        <topology evidence="1">Single-pass type II membrane protein</topology>
    </subcellularLocation>
</comment>
<keyword evidence="10" id="KW-1185">Reference proteome</keyword>
<evidence type="ECO:0000256" key="5">
    <source>
        <dbReference type="ARBA" id="ARBA00023034"/>
    </source>
</evidence>
<feature type="domain" description="Alpha 1,4-glycosyltransferase" evidence="8">
    <location>
        <begin position="262"/>
        <end position="399"/>
    </location>
</feature>
<dbReference type="Gene3D" id="3.90.550.20">
    <property type="match status" value="1"/>
</dbReference>
<dbReference type="AlphaFoldDB" id="A0AAD5LB09"/>
<dbReference type="PANTHER" id="PTHR12042">
    <property type="entry name" value="LACTOSYLCERAMIDE 4-ALPHA-GALACTOSYLTRANSFERASE ALPHA- 1,4-GALACTOSYLTRANSFERASE"/>
    <property type="match status" value="1"/>
</dbReference>
<evidence type="ECO:0000256" key="6">
    <source>
        <dbReference type="ARBA" id="ARBA00023136"/>
    </source>
</evidence>
<comment type="similarity">
    <text evidence="2">Belongs to the glycosyltransferase 32 family.</text>
</comment>
<evidence type="ECO:0000256" key="4">
    <source>
        <dbReference type="ARBA" id="ARBA00022679"/>
    </source>
</evidence>
<dbReference type="PANTHER" id="PTHR12042:SF21">
    <property type="entry name" value="ALPHA1,4-GALACTOSYLTRANSFERASE 1-RELATED"/>
    <property type="match status" value="1"/>
</dbReference>
<reference evidence="9 10" key="1">
    <citation type="submission" date="2022-05" db="EMBL/GenBank/DDBJ databases">
        <title>A multi-omics perspective on studying reproductive biology in Daphnia sinensis.</title>
        <authorList>
            <person name="Jia J."/>
        </authorList>
    </citation>
    <scope>NUCLEOTIDE SEQUENCE [LARGE SCALE GENOMIC DNA]</scope>
    <source>
        <strain evidence="9 10">WSL</strain>
    </source>
</reference>
<evidence type="ECO:0000313" key="10">
    <source>
        <dbReference type="Proteomes" id="UP000820818"/>
    </source>
</evidence>
<sequence length="404" mass="46156">MASDNNTKDQSLFTDSGRHLNIRRFGWLRRQLPAGWSITKFLLLTTCAVYFILFIQRSNHFLQHTGYPVQVAADRGTCCLPPDHSQDICGRTNCTSPCPQPKPLVFNERPTESNVDHNQNAFFIETSGSGLLTMRQACAVESLAFHNPNLTVNVLFVDVPINKSVFVLQQLKEKYNNIRLVSINLNEYLAGTVLEHWYHCTDWKIGSFQVNNLSNGLRLLTLQKYGGYYFDLDIISVRPVTFYHNFVAVQDATSLNNDVIHADLKNPFIETAIQDFVLNFKQVFSNYSTIWGHNGPILITRALRKWCNVTDIESMDYVPCRGFNVLPTTSFHPVHYGQMKTLFVQPWANETGARLAWLTDRVIGVHIWNKLSKNQPIYKNSTQDYIRLARTHCPSVFSAAPDVF</sequence>
<dbReference type="Pfam" id="PF04572">
    <property type="entry name" value="Gb3_synth"/>
    <property type="match status" value="1"/>
</dbReference>
<evidence type="ECO:0000313" key="9">
    <source>
        <dbReference type="EMBL" id="KAI9559360.1"/>
    </source>
</evidence>
<dbReference type="InterPro" id="IPR007652">
    <property type="entry name" value="A1-4-GlycosylTfrase_dom"/>
</dbReference>
<keyword evidence="7" id="KW-1133">Transmembrane helix</keyword>
<dbReference type="InterPro" id="IPR051981">
    <property type="entry name" value="Glycosyltransf_32"/>
</dbReference>
<dbReference type="Proteomes" id="UP000820818">
    <property type="component" value="Linkage Group LG5"/>
</dbReference>
<accession>A0AAD5LB09</accession>
<evidence type="ECO:0000259" key="8">
    <source>
        <dbReference type="Pfam" id="PF04572"/>
    </source>
</evidence>
<keyword evidence="4" id="KW-0808">Transferase</keyword>
<dbReference type="GO" id="GO:0000139">
    <property type="term" value="C:Golgi membrane"/>
    <property type="evidence" value="ECO:0007669"/>
    <property type="project" value="UniProtKB-SubCell"/>
</dbReference>
<dbReference type="Pfam" id="PF04488">
    <property type="entry name" value="Gly_transf_sug"/>
    <property type="match status" value="1"/>
</dbReference>
<dbReference type="GO" id="GO:0006688">
    <property type="term" value="P:glycosphingolipid biosynthetic process"/>
    <property type="evidence" value="ECO:0007669"/>
    <property type="project" value="TreeGrafter"/>
</dbReference>
<dbReference type="SUPFAM" id="SSF53448">
    <property type="entry name" value="Nucleotide-diphospho-sugar transferases"/>
    <property type="match status" value="1"/>
</dbReference>
<comment type="caution">
    <text evidence="9">The sequence shown here is derived from an EMBL/GenBank/DDBJ whole genome shotgun (WGS) entry which is preliminary data.</text>
</comment>
<dbReference type="GO" id="GO:0016758">
    <property type="term" value="F:hexosyltransferase activity"/>
    <property type="evidence" value="ECO:0007669"/>
    <property type="project" value="TreeGrafter"/>
</dbReference>
<dbReference type="EMBL" id="WJBH02000005">
    <property type="protein sequence ID" value="KAI9559360.1"/>
    <property type="molecule type" value="Genomic_DNA"/>
</dbReference>
<proteinExistence type="inferred from homology"/>
<evidence type="ECO:0000256" key="1">
    <source>
        <dbReference type="ARBA" id="ARBA00004323"/>
    </source>
</evidence>
<dbReference type="InterPro" id="IPR007577">
    <property type="entry name" value="GlycoTrfase_DXD_sugar-bd_CS"/>
</dbReference>
<keyword evidence="3" id="KW-0328">Glycosyltransferase</keyword>
<name>A0AAD5LB09_9CRUS</name>
<evidence type="ECO:0000256" key="3">
    <source>
        <dbReference type="ARBA" id="ARBA00022676"/>
    </source>
</evidence>
<keyword evidence="5" id="KW-0333">Golgi apparatus</keyword>
<protein>
    <recommendedName>
        <fullName evidence="8">Alpha 1,4-glycosyltransferase domain-containing protein</fullName>
    </recommendedName>
</protein>
<evidence type="ECO:0000256" key="7">
    <source>
        <dbReference type="SAM" id="Phobius"/>
    </source>
</evidence>
<evidence type="ECO:0000256" key="2">
    <source>
        <dbReference type="ARBA" id="ARBA00009003"/>
    </source>
</evidence>
<organism evidence="9 10">
    <name type="scientific">Daphnia sinensis</name>
    <dbReference type="NCBI Taxonomy" id="1820382"/>
    <lineage>
        <taxon>Eukaryota</taxon>
        <taxon>Metazoa</taxon>
        <taxon>Ecdysozoa</taxon>
        <taxon>Arthropoda</taxon>
        <taxon>Crustacea</taxon>
        <taxon>Branchiopoda</taxon>
        <taxon>Diplostraca</taxon>
        <taxon>Cladocera</taxon>
        <taxon>Anomopoda</taxon>
        <taxon>Daphniidae</taxon>
        <taxon>Daphnia</taxon>
        <taxon>Daphnia similis group</taxon>
    </lineage>
</organism>
<feature type="transmembrane region" description="Helical" evidence="7">
    <location>
        <begin position="34"/>
        <end position="55"/>
    </location>
</feature>
<dbReference type="InterPro" id="IPR029044">
    <property type="entry name" value="Nucleotide-diphossugar_trans"/>
</dbReference>
<gene>
    <name evidence="9" type="ORF">GHT06_016149</name>
</gene>
<keyword evidence="6 7" id="KW-0472">Membrane</keyword>
<keyword evidence="7" id="KW-0812">Transmembrane</keyword>